<protein>
    <submittedName>
        <fullName evidence="3">Class I adenylate-forming enzyme family protein</fullName>
    </submittedName>
</protein>
<dbReference type="InterPro" id="IPR042099">
    <property type="entry name" value="ANL_N_sf"/>
</dbReference>
<dbReference type="EMBL" id="CP116942">
    <property type="protein sequence ID" value="WCO66222.1"/>
    <property type="molecule type" value="Genomic_DNA"/>
</dbReference>
<reference evidence="3" key="1">
    <citation type="submission" date="2023-01" db="EMBL/GenBank/DDBJ databases">
        <title>The diversity of Class Acidimicrobiia in South China Sea sediment environments and the proposal of Iamia marina sp. nov., a novel species of the genus Iamia.</title>
        <authorList>
            <person name="He Y."/>
            <person name="Tian X."/>
        </authorList>
    </citation>
    <scope>NUCLEOTIDE SEQUENCE</scope>
    <source>
        <strain evidence="3">DSM 19957</strain>
    </source>
</reference>
<evidence type="ECO:0000259" key="1">
    <source>
        <dbReference type="Pfam" id="PF00501"/>
    </source>
</evidence>
<dbReference type="Proteomes" id="UP001216390">
    <property type="component" value="Chromosome"/>
</dbReference>
<dbReference type="GO" id="GO:0016877">
    <property type="term" value="F:ligase activity, forming carbon-sulfur bonds"/>
    <property type="evidence" value="ECO:0007669"/>
    <property type="project" value="UniProtKB-ARBA"/>
</dbReference>
<dbReference type="AlphaFoldDB" id="A0AAE9Y4L6"/>
<gene>
    <name evidence="3" type="ORF">PO878_17100</name>
</gene>
<evidence type="ECO:0000313" key="4">
    <source>
        <dbReference type="Proteomes" id="UP001216390"/>
    </source>
</evidence>
<dbReference type="RefSeq" id="WP_272735746.1">
    <property type="nucleotide sequence ID" value="NZ_CP116942.1"/>
</dbReference>
<dbReference type="KEGG" id="ima:PO878_17100"/>
<evidence type="ECO:0000313" key="3">
    <source>
        <dbReference type="EMBL" id="WCO66222.1"/>
    </source>
</evidence>
<dbReference type="Gene3D" id="3.40.50.12780">
    <property type="entry name" value="N-terminal domain of ligase-like"/>
    <property type="match status" value="1"/>
</dbReference>
<dbReference type="InterPro" id="IPR020845">
    <property type="entry name" value="AMP-binding_CS"/>
</dbReference>
<dbReference type="Gene3D" id="3.30.300.30">
    <property type="match status" value="1"/>
</dbReference>
<dbReference type="PANTHER" id="PTHR43767:SF12">
    <property type="entry name" value="AMP-DEPENDENT SYNTHETASE AND LIGASE"/>
    <property type="match status" value="1"/>
</dbReference>
<dbReference type="SUPFAM" id="SSF56801">
    <property type="entry name" value="Acetyl-CoA synthetase-like"/>
    <property type="match status" value="1"/>
</dbReference>
<sequence length="522" mass="54812">MVLQGPDLAAPADLRGMVAAGAAAHPDRLALASARRRVTWSELDAEVGRWAGALASFGLSPGDRVASLLPNRLDLAVHHLACLRAGLVAVPLNYRYVAPQVDHALAVSGASLLVAHVERAGDLARCRGIADLPAGCAWYEEGEAVPDGGVRLRDRLADGAPPPAAGGPDDPAFVFFTSGSTGPAKGVTHSVATAGWMAASAAAAFEITAEDTFLPASSMSHLGAFLWTMASLSAGAAVVVTRTFDGDEVLPLIREHRPTLMAMIPAALTALVRDHGVTAEDFSSLRLCRSGSDHVPAELEEEFQALTGFPIDEGYGMSEVGLATLNPPGGPIRPGSIGTADAGFALSVRDADGTEVPTGQVGTIWMRTPSATVGYWGDPEATASLFDEDGWLDSGDLARADEDGYLWFFGRAKQVIVHDGSNISPQEVEDALSAHPAVAAVGVVGIHDVVHGEDVRAYVATKEGVPRPTSQDLVRFARERVGYRAPEEVVFLDALPLNPTGKLDRVGLRRLAEEHRNPHRPG</sequence>
<dbReference type="Pfam" id="PF13193">
    <property type="entry name" value="AMP-binding_C"/>
    <property type="match status" value="1"/>
</dbReference>
<dbReference type="InterPro" id="IPR045851">
    <property type="entry name" value="AMP-bd_C_sf"/>
</dbReference>
<keyword evidence="4" id="KW-1185">Reference proteome</keyword>
<feature type="domain" description="AMP-dependent synthetase/ligase" evidence="1">
    <location>
        <begin position="21"/>
        <end position="376"/>
    </location>
</feature>
<accession>A0AAE9Y4L6</accession>
<evidence type="ECO:0000259" key="2">
    <source>
        <dbReference type="Pfam" id="PF13193"/>
    </source>
</evidence>
<organism evidence="3 4">
    <name type="scientific">Iamia majanohamensis</name>
    <dbReference type="NCBI Taxonomy" id="467976"/>
    <lineage>
        <taxon>Bacteria</taxon>
        <taxon>Bacillati</taxon>
        <taxon>Actinomycetota</taxon>
        <taxon>Acidimicrobiia</taxon>
        <taxon>Acidimicrobiales</taxon>
        <taxon>Iamiaceae</taxon>
        <taxon>Iamia</taxon>
    </lineage>
</organism>
<name>A0AAE9Y4L6_9ACTN</name>
<dbReference type="InterPro" id="IPR050237">
    <property type="entry name" value="ATP-dep_AMP-bd_enzyme"/>
</dbReference>
<feature type="domain" description="AMP-binding enzyme C-terminal" evidence="2">
    <location>
        <begin position="427"/>
        <end position="502"/>
    </location>
</feature>
<dbReference type="InterPro" id="IPR025110">
    <property type="entry name" value="AMP-bd_C"/>
</dbReference>
<proteinExistence type="predicted"/>
<dbReference type="InterPro" id="IPR000873">
    <property type="entry name" value="AMP-dep_synth/lig_dom"/>
</dbReference>
<dbReference type="PROSITE" id="PS00455">
    <property type="entry name" value="AMP_BINDING"/>
    <property type="match status" value="1"/>
</dbReference>
<dbReference type="PANTHER" id="PTHR43767">
    <property type="entry name" value="LONG-CHAIN-FATTY-ACID--COA LIGASE"/>
    <property type="match status" value="1"/>
</dbReference>
<dbReference type="Pfam" id="PF00501">
    <property type="entry name" value="AMP-binding"/>
    <property type="match status" value="1"/>
</dbReference>